<dbReference type="EMBL" id="LAZR01003646">
    <property type="protein sequence ID" value="KKN16118.1"/>
    <property type="molecule type" value="Genomic_DNA"/>
</dbReference>
<gene>
    <name evidence="1" type="ORF">LCGC14_0979130</name>
</gene>
<protein>
    <submittedName>
        <fullName evidence="1">Uncharacterized protein</fullName>
    </submittedName>
</protein>
<reference evidence="1" key="1">
    <citation type="journal article" date="2015" name="Nature">
        <title>Complex archaea that bridge the gap between prokaryotes and eukaryotes.</title>
        <authorList>
            <person name="Spang A."/>
            <person name="Saw J.H."/>
            <person name="Jorgensen S.L."/>
            <person name="Zaremba-Niedzwiedzka K."/>
            <person name="Martijn J."/>
            <person name="Lind A.E."/>
            <person name="van Eijk R."/>
            <person name="Schleper C."/>
            <person name="Guy L."/>
            <person name="Ettema T.J."/>
        </authorList>
    </citation>
    <scope>NUCLEOTIDE SEQUENCE</scope>
</reference>
<evidence type="ECO:0000313" key="1">
    <source>
        <dbReference type="EMBL" id="KKN16118.1"/>
    </source>
</evidence>
<proteinExistence type="predicted"/>
<dbReference type="AlphaFoldDB" id="A0A0F9RFU0"/>
<organism evidence="1">
    <name type="scientific">marine sediment metagenome</name>
    <dbReference type="NCBI Taxonomy" id="412755"/>
    <lineage>
        <taxon>unclassified sequences</taxon>
        <taxon>metagenomes</taxon>
        <taxon>ecological metagenomes</taxon>
    </lineage>
</organism>
<comment type="caution">
    <text evidence="1">The sequence shown here is derived from an EMBL/GenBank/DDBJ whole genome shotgun (WGS) entry which is preliminary data.</text>
</comment>
<sequence>MLFPEKISPSILSYPKAEISAVNMAIICLHTEIEVDIEGLLAKPFVGCRWIS</sequence>
<name>A0A0F9RFU0_9ZZZZ</name>
<accession>A0A0F9RFU0</accession>